<reference evidence="1 2" key="2">
    <citation type="submission" date="2018-09" db="EMBL/GenBank/DDBJ databases">
        <title>Giant CbK-like Caulobacter bacteriophages have genetically divergent genomes.</title>
        <authorList>
            <person name="Wilson K."/>
            <person name="Ely B."/>
        </authorList>
    </citation>
    <scope>NUCLEOTIDE SEQUENCE [LARGE SCALE GENOMIC DNA]</scope>
</reference>
<dbReference type="Proteomes" id="UP000259026">
    <property type="component" value="Segment"/>
</dbReference>
<proteinExistence type="predicted"/>
<name>A0A385EA45_9CAUD</name>
<gene>
    <name evidence="1" type="ORF">CcrPW_gp067</name>
</gene>
<dbReference type="EMBL" id="MH588545">
    <property type="protein sequence ID" value="AXQ68606.1"/>
    <property type="molecule type" value="Genomic_DNA"/>
</dbReference>
<evidence type="ECO:0000313" key="2">
    <source>
        <dbReference type="Proteomes" id="UP000259026"/>
    </source>
</evidence>
<keyword evidence="2" id="KW-1185">Reference proteome</keyword>
<organism evidence="1 2">
    <name type="scientific">Caulobacter phage CcrPW</name>
    <dbReference type="NCBI Taxonomy" id="2283271"/>
    <lineage>
        <taxon>Viruses</taxon>
        <taxon>Duplodnaviria</taxon>
        <taxon>Heunggongvirae</taxon>
        <taxon>Uroviricota</taxon>
        <taxon>Caudoviricetes</taxon>
        <taxon>Jeanschmidtviridae</taxon>
        <taxon>Colossusvirus</taxon>
        <taxon>Colossusvirus PW</taxon>
    </lineage>
</organism>
<accession>A0A385EA45</accession>
<sequence>MAYGYCPNCGGMVVSRTRGGPNAKDTCINGHVNPSRMSLASPPKASAETLSPAQWTQGLQALVPDMFLGPLAIAVSSQHEADALRDMLNGAKGPNDQGIMVIPFGGSVLSFSPGGTALLRGYVSIPPNGGPITRQAFEAWIEKAIAPYLAPNASRLVL</sequence>
<reference evidence="2" key="1">
    <citation type="submission" date="2018-07" db="EMBL/GenBank/DDBJ databases">
        <title>Giant CbK-like Caulobacter bacteriophages have genetically divergent genomes.</title>
        <authorList>
            <person name="Wilson K.M."/>
            <person name="Ely B."/>
        </authorList>
    </citation>
    <scope>NUCLEOTIDE SEQUENCE [LARGE SCALE GENOMIC DNA]</scope>
</reference>
<protein>
    <submittedName>
        <fullName evidence="1">Uncharacterized protein</fullName>
    </submittedName>
</protein>
<evidence type="ECO:0000313" key="1">
    <source>
        <dbReference type="EMBL" id="AXQ68606.1"/>
    </source>
</evidence>